<gene>
    <name evidence="1" type="ORF">D7294_00150</name>
</gene>
<dbReference type="EMBL" id="RBAL01000001">
    <property type="protein sequence ID" value="RKN46685.1"/>
    <property type="molecule type" value="Genomic_DNA"/>
</dbReference>
<reference evidence="1 2" key="1">
    <citation type="journal article" date="2014" name="Int. J. Syst. Evol. Microbiol.">
        <title>Streptomyces hoynatensis sp. nov., isolated from deep marine sediment.</title>
        <authorList>
            <person name="Veyisoglu A."/>
            <person name="Sahin N."/>
        </authorList>
    </citation>
    <scope>NUCLEOTIDE SEQUENCE [LARGE SCALE GENOMIC DNA]</scope>
    <source>
        <strain evidence="1 2">KCTC 29097</strain>
    </source>
</reference>
<protein>
    <submittedName>
        <fullName evidence="1">Uncharacterized protein</fullName>
    </submittedName>
</protein>
<comment type="caution">
    <text evidence="1">The sequence shown here is derived from an EMBL/GenBank/DDBJ whole genome shotgun (WGS) entry which is preliminary data.</text>
</comment>
<evidence type="ECO:0000313" key="1">
    <source>
        <dbReference type="EMBL" id="RKN46685.1"/>
    </source>
</evidence>
<name>A0A3A9ZES4_9ACTN</name>
<organism evidence="1 2">
    <name type="scientific">Streptomyces hoynatensis</name>
    <dbReference type="NCBI Taxonomy" id="1141874"/>
    <lineage>
        <taxon>Bacteria</taxon>
        <taxon>Bacillati</taxon>
        <taxon>Actinomycetota</taxon>
        <taxon>Actinomycetes</taxon>
        <taxon>Kitasatosporales</taxon>
        <taxon>Streptomycetaceae</taxon>
        <taxon>Streptomyces</taxon>
    </lineage>
</organism>
<dbReference type="RefSeq" id="WP_120674121.1">
    <property type="nucleotide sequence ID" value="NZ_RBAL01000001.1"/>
</dbReference>
<dbReference type="OrthoDB" id="4557915at2"/>
<sequence length="119" mass="13583">MEPESNEYSAAFLRPTKWGEITRLDDGRWETVWALSFTAPAPAGETPVHRNDRIGFRSTLRVPDEGDRTAGQLRVVTEEEAMSAVNYPETFTSFRLVHETVAAIRTIQGLPREWYAPFR</sequence>
<dbReference type="Proteomes" id="UP000272474">
    <property type="component" value="Unassembled WGS sequence"/>
</dbReference>
<accession>A0A3A9ZES4</accession>
<keyword evidence="2" id="KW-1185">Reference proteome</keyword>
<dbReference type="AlphaFoldDB" id="A0A3A9ZES4"/>
<evidence type="ECO:0000313" key="2">
    <source>
        <dbReference type="Proteomes" id="UP000272474"/>
    </source>
</evidence>
<proteinExistence type="predicted"/>